<dbReference type="PANTHER" id="PTHR31317">
    <property type="entry name" value="OS08G0163500 PROTEIN"/>
    <property type="match status" value="1"/>
</dbReference>
<evidence type="ECO:0000313" key="2">
    <source>
        <dbReference type="Proteomes" id="UP000479710"/>
    </source>
</evidence>
<dbReference type="AlphaFoldDB" id="A0A6G1DWZ2"/>
<dbReference type="InterPro" id="IPR010410">
    <property type="entry name" value="DUF1005"/>
</dbReference>
<sequence>MAHCVFTTLFVASPGTDRVSRSNSGAWLILCPASDGSWEPWGRLQCWCERGGASASDNLGYHFDLLLLGVDHVVPLAESSIGASKGGKFAINLTSMQPLSRGVAHEAAGTSASGRWRATATAVL</sequence>
<keyword evidence="2" id="KW-1185">Reference proteome</keyword>
<dbReference type="Proteomes" id="UP000479710">
    <property type="component" value="Unassembled WGS sequence"/>
</dbReference>
<proteinExistence type="predicted"/>
<protein>
    <submittedName>
        <fullName evidence="1">Uncharacterized protein</fullName>
    </submittedName>
</protein>
<dbReference type="OrthoDB" id="748166at2759"/>
<comment type="caution">
    <text evidence="1">The sequence shown here is derived from an EMBL/GenBank/DDBJ whole genome shotgun (WGS) entry which is preliminary data.</text>
</comment>
<name>A0A6G1DWZ2_9ORYZ</name>
<organism evidence="1 2">
    <name type="scientific">Oryza meyeriana var. granulata</name>
    <dbReference type="NCBI Taxonomy" id="110450"/>
    <lineage>
        <taxon>Eukaryota</taxon>
        <taxon>Viridiplantae</taxon>
        <taxon>Streptophyta</taxon>
        <taxon>Embryophyta</taxon>
        <taxon>Tracheophyta</taxon>
        <taxon>Spermatophyta</taxon>
        <taxon>Magnoliopsida</taxon>
        <taxon>Liliopsida</taxon>
        <taxon>Poales</taxon>
        <taxon>Poaceae</taxon>
        <taxon>BOP clade</taxon>
        <taxon>Oryzoideae</taxon>
        <taxon>Oryzeae</taxon>
        <taxon>Oryzinae</taxon>
        <taxon>Oryza</taxon>
        <taxon>Oryza meyeriana</taxon>
    </lineage>
</organism>
<reference evidence="1 2" key="1">
    <citation type="submission" date="2019-11" db="EMBL/GenBank/DDBJ databases">
        <title>Whole genome sequence of Oryza granulata.</title>
        <authorList>
            <person name="Li W."/>
        </authorList>
    </citation>
    <scope>NUCLEOTIDE SEQUENCE [LARGE SCALE GENOMIC DNA]</scope>
    <source>
        <strain evidence="2">cv. Menghai</strain>
        <tissue evidence="1">Leaf</tissue>
    </source>
</reference>
<dbReference type="Pfam" id="PF06219">
    <property type="entry name" value="DUF1005"/>
    <property type="match status" value="1"/>
</dbReference>
<gene>
    <name evidence="1" type="ORF">E2562_015095</name>
</gene>
<dbReference type="EMBL" id="SPHZ02000005">
    <property type="protein sequence ID" value="KAF0916921.1"/>
    <property type="molecule type" value="Genomic_DNA"/>
</dbReference>
<dbReference type="PANTHER" id="PTHR31317:SF6">
    <property type="entry name" value="EXPRESSED PROTEIN"/>
    <property type="match status" value="1"/>
</dbReference>
<evidence type="ECO:0000313" key="1">
    <source>
        <dbReference type="EMBL" id="KAF0916921.1"/>
    </source>
</evidence>
<accession>A0A6G1DWZ2</accession>